<dbReference type="CDD" id="cd01887">
    <property type="entry name" value="IF2_eIF5B"/>
    <property type="match status" value="1"/>
</dbReference>
<comment type="similarity">
    <text evidence="2">Belongs to the TRAFAC class translation factor GTPase superfamily. Classic translation factor GTPase family. IF-2 subfamily.</text>
</comment>
<dbReference type="Pfam" id="PF14578">
    <property type="entry name" value="GTP_EFTU_D4"/>
    <property type="match status" value="1"/>
</dbReference>
<evidence type="ECO:0000313" key="16">
    <source>
        <dbReference type="EMBL" id="VVT58230.1"/>
    </source>
</evidence>
<dbReference type="Proteomes" id="UP000398389">
    <property type="component" value="Unassembled WGS sequence"/>
</dbReference>
<keyword evidence="9" id="KW-0378">Hydrolase</keyword>
<feature type="domain" description="Tr-type G" evidence="15">
    <location>
        <begin position="882"/>
        <end position="1100"/>
    </location>
</feature>
<dbReference type="Pfam" id="PF11987">
    <property type="entry name" value="IF-2"/>
    <property type="match status" value="1"/>
</dbReference>
<dbReference type="FunFam" id="3.40.50.10050:FF:000002">
    <property type="entry name" value="Eukaryotic translation initiation factor 5B"/>
    <property type="match status" value="1"/>
</dbReference>
<evidence type="ECO:0000256" key="5">
    <source>
        <dbReference type="ARBA" id="ARBA00022490"/>
    </source>
</evidence>
<feature type="compositionally biased region" description="Low complexity" evidence="14">
    <location>
        <begin position="167"/>
        <end position="183"/>
    </location>
</feature>
<keyword evidence="7" id="KW-0479">Metal-binding</keyword>
<evidence type="ECO:0000256" key="3">
    <source>
        <dbReference type="ARBA" id="ARBA00011986"/>
    </source>
</evidence>
<organism evidence="16 17">
    <name type="scientific">Magnusiomyces paraingens</name>
    <dbReference type="NCBI Taxonomy" id="2606893"/>
    <lineage>
        <taxon>Eukaryota</taxon>
        <taxon>Fungi</taxon>
        <taxon>Dikarya</taxon>
        <taxon>Ascomycota</taxon>
        <taxon>Saccharomycotina</taxon>
        <taxon>Dipodascomycetes</taxon>
        <taxon>Dipodascales</taxon>
        <taxon>Dipodascaceae</taxon>
        <taxon>Magnusiomyces</taxon>
    </lineage>
</organism>
<evidence type="ECO:0000256" key="12">
    <source>
        <dbReference type="ARBA" id="ARBA00032478"/>
    </source>
</evidence>
<dbReference type="Gene3D" id="2.170.16.10">
    <property type="entry name" value="Hedgehog/Intein (Hint) domain"/>
    <property type="match status" value="2"/>
</dbReference>
<feature type="region of interest" description="Disordered" evidence="14">
    <location>
        <begin position="1"/>
        <end position="442"/>
    </location>
</feature>
<feature type="compositionally biased region" description="Acidic residues" evidence="14">
    <location>
        <begin position="357"/>
        <end position="375"/>
    </location>
</feature>
<dbReference type="GO" id="GO:0003743">
    <property type="term" value="F:translation initiation factor activity"/>
    <property type="evidence" value="ECO:0007669"/>
    <property type="project" value="UniProtKB-KW"/>
</dbReference>
<feature type="compositionally biased region" description="Basic and acidic residues" evidence="14">
    <location>
        <begin position="202"/>
        <end position="255"/>
    </location>
</feature>
<dbReference type="InterPro" id="IPR027434">
    <property type="entry name" value="Homing_endonucl"/>
</dbReference>
<evidence type="ECO:0000256" key="14">
    <source>
        <dbReference type="SAM" id="MobiDB-lite"/>
    </source>
</evidence>
<keyword evidence="5" id="KW-0963">Cytoplasm</keyword>
<dbReference type="Gene3D" id="3.10.28.10">
    <property type="entry name" value="Homing endonucleases"/>
    <property type="match status" value="1"/>
</dbReference>
<reference evidence="16 17" key="1">
    <citation type="submission" date="2019-09" db="EMBL/GenBank/DDBJ databases">
        <authorList>
            <person name="Brejova B."/>
        </authorList>
    </citation>
    <scope>NUCLEOTIDE SEQUENCE [LARGE SCALE GENOMIC DNA]</scope>
</reference>
<keyword evidence="10" id="KW-0648">Protein biosynthesis</keyword>
<dbReference type="Gene3D" id="3.40.50.10050">
    <property type="entry name" value="Translation initiation factor IF- 2, domain 3"/>
    <property type="match status" value="1"/>
</dbReference>
<evidence type="ECO:0000256" key="6">
    <source>
        <dbReference type="ARBA" id="ARBA00022540"/>
    </source>
</evidence>
<dbReference type="Pfam" id="PF05203">
    <property type="entry name" value="Hom_end_hint"/>
    <property type="match status" value="1"/>
</dbReference>
<dbReference type="GO" id="GO:0005525">
    <property type="term" value="F:GTP binding"/>
    <property type="evidence" value="ECO:0007669"/>
    <property type="project" value="UniProtKB-KW"/>
</dbReference>
<evidence type="ECO:0000256" key="8">
    <source>
        <dbReference type="ARBA" id="ARBA00022741"/>
    </source>
</evidence>
<keyword evidence="17" id="KW-1185">Reference proteome</keyword>
<dbReference type="GO" id="GO:0003924">
    <property type="term" value="F:GTPase activity"/>
    <property type="evidence" value="ECO:0007669"/>
    <property type="project" value="InterPro"/>
</dbReference>
<dbReference type="InterPro" id="IPR015760">
    <property type="entry name" value="TIF_IF2"/>
</dbReference>
<dbReference type="OrthoDB" id="4928at2759"/>
<dbReference type="PANTHER" id="PTHR43381:SF4">
    <property type="entry name" value="EUKARYOTIC TRANSLATION INITIATION FACTOR 5B"/>
    <property type="match status" value="1"/>
</dbReference>
<dbReference type="RefSeq" id="XP_031856707.1">
    <property type="nucleotide sequence ID" value="XM_032000816.1"/>
</dbReference>
<dbReference type="InterPro" id="IPR036844">
    <property type="entry name" value="Hint_dom_sf"/>
</dbReference>
<evidence type="ECO:0000256" key="9">
    <source>
        <dbReference type="ARBA" id="ARBA00022801"/>
    </source>
</evidence>
<evidence type="ECO:0000256" key="11">
    <source>
        <dbReference type="ARBA" id="ARBA00023134"/>
    </source>
</evidence>
<feature type="compositionally biased region" description="Basic residues" evidence="14">
    <location>
        <begin position="1"/>
        <end position="10"/>
    </location>
</feature>
<feature type="compositionally biased region" description="Low complexity" evidence="14">
    <location>
        <begin position="322"/>
        <end position="334"/>
    </location>
</feature>
<dbReference type="InterPro" id="IPR036925">
    <property type="entry name" value="TIF_IF2_dom3_sf"/>
</dbReference>
<dbReference type="GO" id="GO:0005739">
    <property type="term" value="C:mitochondrion"/>
    <property type="evidence" value="ECO:0007669"/>
    <property type="project" value="TreeGrafter"/>
</dbReference>
<feature type="compositionally biased region" description="Basic and acidic residues" evidence="14">
    <location>
        <begin position="347"/>
        <end position="356"/>
    </location>
</feature>
<dbReference type="PANTHER" id="PTHR43381">
    <property type="entry name" value="TRANSLATION INITIATION FACTOR IF-2-RELATED"/>
    <property type="match status" value="1"/>
</dbReference>
<dbReference type="EMBL" id="CABVLU010000005">
    <property type="protein sequence ID" value="VVT58230.1"/>
    <property type="molecule type" value="Genomic_DNA"/>
</dbReference>
<evidence type="ECO:0000313" key="17">
    <source>
        <dbReference type="Proteomes" id="UP000398389"/>
    </source>
</evidence>
<dbReference type="SUPFAM" id="SSF52156">
    <property type="entry name" value="Initiation factor IF2/eIF5b, domain 3"/>
    <property type="match status" value="1"/>
</dbReference>
<dbReference type="Gene3D" id="2.40.30.10">
    <property type="entry name" value="Translation factors"/>
    <property type="match status" value="2"/>
</dbReference>
<proteinExistence type="inferred from homology"/>
<accession>A0A5E8C592</accession>
<feature type="compositionally biased region" description="Low complexity" evidence="14">
    <location>
        <begin position="407"/>
        <end position="423"/>
    </location>
</feature>
<name>A0A5E8C592_9ASCO</name>
<dbReference type="FunFam" id="2.40.30.10:FF:000026">
    <property type="entry name" value="Eukaryotic translation initiation factor 5B"/>
    <property type="match status" value="1"/>
</dbReference>
<dbReference type="InterPro" id="IPR027417">
    <property type="entry name" value="P-loop_NTPase"/>
</dbReference>
<dbReference type="EC" id="3.6.5.3" evidence="3"/>
<dbReference type="Pfam" id="PF00009">
    <property type="entry name" value="GTP_EFTU"/>
    <property type="match status" value="1"/>
</dbReference>
<dbReference type="GO" id="GO:0046872">
    <property type="term" value="F:metal ion binding"/>
    <property type="evidence" value="ECO:0007669"/>
    <property type="project" value="UniProtKB-KW"/>
</dbReference>
<evidence type="ECO:0000256" key="10">
    <source>
        <dbReference type="ARBA" id="ARBA00022917"/>
    </source>
</evidence>
<evidence type="ECO:0000256" key="7">
    <source>
        <dbReference type="ARBA" id="ARBA00022723"/>
    </source>
</evidence>
<dbReference type="CDD" id="cd03703">
    <property type="entry name" value="aeIF5B_II"/>
    <property type="match status" value="1"/>
</dbReference>
<feature type="compositionally biased region" description="Basic and acidic residues" evidence="14">
    <location>
        <begin position="376"/>
        <end position="389"/>
    </location>
</feature>
<feature type="compositionally biased region" description="Low complexity" evidence="14">
    <location>
        <begin position="32"/>
        <end position="53"/>
    </location>
</feature>
<dbReference type="InterPro" id="IPR009000">
    <property type="entry name" value="Transl_B-barrel_sf"/>
</dbReference>
<sequence>MAKKDKKGKKNAGYDWDDEEEEAQPASIDFGAEPAAATEPAAESAAEPAAEPAVESTGPQEPVAASADDMAEEFGGLMGALSKSKKKKVAREEAAAAEAKAAEESAVQIKSKKEKEREKKEREKQKKKQQAEQKKASLKAMNAAMEENREKAKQEAERMRQEAIKNATSSEASSSTPAASTAAPKKKKAGGASAALQKRLIAQREEAEARKRAEEEEQARIAAEEARVAEEEKKKAEVRERKKQREREKREELRKAGKLLTKKQKEQLRHAEIRRQQLLESGNIKVEALQGKDKPQQQQQQQQQQSSRPIYEDKKKRPQTPEPAAESKPAPSELPIDEPVVAAVVTIKKDETKPDEKEDEEDVLDSWENALDSDSDAEKKEEDEVKESWDDSSDEEEKASEPKVSDTPAAAAAASPAASTPKTKTAEVEAAEDEQSLEKALSHAQKNKELIEKKYEERIKEAQSHANSKDLRSPICVILGHVDTGKCWGRDTPMLMFDGSLRPVQDVRAGDLLMGDDNTPRTVQPGSVIQGNGDLFRIVPDSTSGSDSFVCNGDHVLVLSIAQKPVVVESSGNFVIESIAIDSKKLIKSTSGSYATREQAEAAITEWKPLIWETSVYEFITFQSTSPELAALCSMYKPFDSVEYAQGSGNAFTEAVAKAFDVTPTLEQELDAAKLLGVSLLSSADLSCDKSVASLAESLGMLESKQIPAAIVSASAEHRRAFLAGIVDGSALSGGAPVEHTLAHVNKTQITEAANELFPGKVLDSDKLVSGVTGEIVFDAANTLHKHDAHLTHAWEIASDKPEILVQVRRLARSIGLRAGEVSSTLAISGPAMSSLNKFLTVESNKVSSTTSSALFDQVLSSSWGFVIEELGNGDYFGFTLDGNSRLLLGDFTVSHNTKLLDKIRQTNVQEGEAGGITQQIGATYFPISAIEKKTEVMKKYVKVEYNVPGLLVIDTPGHESFSNLRSRGSSLCNIAILVIDIMHGLEQQTIESIKLLRDRKTPFVVALNKIDRLYGWESIPNNSFRDSFSKQASSVQREFQDRYEKAKLALAEQGLNSELYFQNKNVARNVSIIPTSAVTGEGVPDLLYLLLELTQTRMSKQLMYLSTLEATILEVKVVEGLGTTIDVVLSNGVLHEGDRIVLCGQNGPIATNVRALLTPQPLRELRIKSAYVHHKEVKAALGVKISAPDLDKAVAGSRLLLVGPDDDEEELMDEVMDDLTDLLDSVDKTGLGVCVQASTLGALEALLDFLKDMKIPVMSIGIGPVFKRDVMRASTMLEKKPELALMLCFDVKIDKDAEQYAKEQGIKIFNADIIYHLFDSFVAYQKQLLEKKREDNANLAVYPCVCRTIQIINKRNPMIIGLEVTEGSIRIGTPITVVKKDPETGAKLILDLGRIVSMEVNHKTVDVVKKGQANNGVAVRLSDPTSTSQPIWGRHVDEKDTLYSHISRKSIDVLKDPAFRDSVPRDDWLLIKNLKPLFDIK</sequence>
<evidence type="ECO:0000256" key="4">
    <source>
        <dbReference type="ARBA" id="ARBA00013824"/>
    </source>
</evidence>
<dbReference type="NCBIfam" id="NF003078">
    <property type="entry name" value="PRK04004.1"/>
    <property type="match status" value="1"/>
</dbReference>
<dbReference type="PROSITE" id="PS51722">
    <property type="entry name" value="G_TR_2"/>
    <property type="match status" value="1"/>
</dbReference>
<dbReference type="Gene3D" id="3.40.50.300">
    <property type="entry name" value="P-loop containing nucleotide triphosphate hydrolases"/>
    <property type="match status" value="1"/>
</dbReference>
<protein>
    <recommendedName>
        <fullName evidence="4">Eukaryotic translation initiation factor 5B</fullName>
        <ecNumber evidence="3">3.6.5.3</ecNumber>
    </recommendedName>
    <alternativeName>
        <fullName evidence="12">Translation initiation factor IF-2</fullName>
    </alternativeName>
</protein>
<feature type="compositionally biased region" description="Low complexity" evidence="14">
    <location>
        <begin position="296"/>
        <end position="305"/>
    </location>
</feature>
<evidence type="ECO:0000256" key="2">
    <source>
        <dbReference type="ARBA" id="ARBA00007733"/>
    </source>
</evidence>
<dbReference type="InterPro" id="IPR000795">
    <property type="entry name" value="T_Tr_GTP-bd_dom"/>
</dbReference>
<dbReference type="GO" id="GO:0030908">
    <property type="term" value="P:protein splicing"/>
    <property type="evidence" value="ECO:0007669"/>
    <property type="project" value="InterPro"/>
</dbReference>
<dbReference type="InterPro" id="IPR007868">
    <property type="entry name" value="Hom_end_hint"/>
</dbReference>
<feature type="compositionally biased region" description="Basic and acidic residues" evidence="14">
    <location>
        <begin position="146"/>
        <end position="163"/>
    </location>
</feature>
<dbReference type="InterPro" id="IPR029459">
    <property type="entry name" value="EFTU-type"/>
</dbReference>
<dbReference type="SUPFAM" id="SSF52540">
    <property type="entry name" value="P-loop containing nucleoside triphosphate hydrolases"/>
    <property type="match status" value="1"/>
</dbReference>
<evidence type="ECO:0000256" key="13">
    <source>
        <dbReference type="ARBA" id="ARBA00048107"/>
    </source>
</evidence>
<dbReference type="SUPFAM" id="SSF51294">
    <property type="entry name" value="Hedgehog/intein (Hint) domain"/>
    <property type="match status" value="1"/>
</dbReference>
<evidence type="ECO:0000256" key="1">
    <source>
        <dbReference type="ARBA" id="ARBA00004496"/>
    </source>
</evidence>
<dbReference type="InterPro" id="IPR023115">
    <property type="entry name" value="TIF_IF2_dom3"/>
</dbReference>
<dbReference type="FunFam" id="2.40.30.10:FF:000013">
    <property type="entry name" value="eukaryotic translation initiation factor 5B"/>
    <property type="match status" value="1"/>
</dbReference>
<comment type="subcellular location">
    <subcellularLocation>
        <location evidence="1">Cytoplasm</location>
    </subcellularLocation>
</comment>
<gene>
    <name evidence="16" type="ORF">SAPINGB_P006102</name>
</gene>
<keyword evidence="6" id="KW-0396">Initiation factor</keyword>
<keyword evidence="8" id="KW-0547">Nucleotide-binding</keyword>
<dbReference type="FunFam" id="3.40.50.300:FF:000112">
    <property type="entry name" value="Eukaryotic translation initiation factor 5B"/>
    <property type="match status" value="1"/>
</dbReference>
<feature type="compositionally biased region" description="Basic and acidic residues" evidence="14">
    <location>
        <begin position="111"/>
        <end position="135"/>
    </location>
</feature>
<keyword evidence="11" id="KW-0342">GTP-binding</keyword>
<dbReference type="SUPFAM" id="SSF50447">
    <property type="entry name" value="Translation proteins"/>
    <property type="match status" value="1"/>
</dbReference>
<comment type="catalytic activity">
    <reaction evidence="13">
        <text>GTP + H2O = GDP + phosphate + H(+)</text>
        <dbReference type="Rhea" id="RHEA:19669"/>
        <dbReference type="ChEBI" id="CHEBI:15377"/>
        <dbReference type="ChEBI" id="CHEBI:15378"/>
        <dbReference type="ChEBI" id="CHEBI:37565"/>
        <dbReference type="ChEBI" id="CHEBI:43474"/>
        <dbReference type="ChEBI" id="CHEBI:58189"/>
        <dbReference type="EC" id="3.6.5.3"/>
    </reaction>
</comment>
<dbReference type="GeneID" id="43584916"/>
<evidence type="ECO:0000259" key="15">
    <source>
        <dbReference type="PROSITE" id="PS51722"/>
    </source>
</evidence>
<feature type="compositionally biased region" description="Basic and acidic residues" evidence="14">
    <location>
        <begin position="263"/>
        <end position="277"/>
    </location>
</feature>